<dbReference type="AlphaFoldDB" id="A0AAV1D5R6"/>
<keyword evidence="7" id="KW-1185">Reference proteome</keyword>
<evidence type="ECO:0000313" key="6">
    <source>
        <dbReference type="EMBL" id="CAI9103226.1"/>
    </source>
</evidence>
<evidence type="ECO:0000313" key="7">
    <source>
        <dbReference type="Proteomes" id="UP001161247"/>
    </source>
</evidence>
<reference evidence="6" key="1">
    <citation type="submission" date="2023-03" db="EMBL/GenBank/DDBJ databases">
        <authorList>
            <person name="Julca I."/>
        </authorList>
    </citation>
    <scope>NUCLEOTIDE SEQUENCE</scope>
</reference>
<dbReference type="CDD" id="cd15489">
    <property type="entry name" value="PHD_SF"/>
    <property type="match status" value="1"/>
</dbReference>
<keyword evidence="3" id="KW-0863">Zinc-finger</keyword>
<gene>
    <name evidence="6" type="ORF">OLC1_LOCUS12438</name>
</gene>
<evidence type="ECO:0000256" key="1">
    <source>
        <dbReference type="ARBA" id="ARBA00022723"/>
    </source>
</evidence>
<dbReference type="InterPro" id="IPR013083">
    <property type="entry name" value="Znf_RING/FYVE/PHD"/>
</dbReference>
<protein>
    <submittedName>
        <fullName evidence="6">OLC1v1001674C1</fullName>
    </submittedName>
</protein>
<dbReference type="Proteomes" id="UP001161247">
    <property type="component" value="Chromosome 4"/>
</dbReference>
<keyword evidence="4" id="KW-0862">Zinc</keyword>
<dbReference type="InterPro" id="IPR004146">
    <property type="entry name" value="DC1"/>
</dbReference>
<evidence type="ECO:0000256" key="3">
    <source>
        <dbReference type="ARBA" id="ARBA00022771"/>
    </source>
</evidence>
<dbReference type="Pfam" id="PF03107">
    <property type="entry name" value="C1_2"/>
    <property type="match status" value="2"/>
</dbReference>
<evidence type="ECO:0000256" key="4">
    <source>
        <dbReference type="ARBA" id="ARBA00022833"/>
    </source>
</evidence>
<accession>A0AAV1D5R6</accession>
<dbReference type="SUPFAM" id="SSF57889">
    <property type="entry name" value="Cysteine-rich domain"/>
    <property type="match status" value="1"/>
</dbReference>
<dbReference type="Gene3D" id="3.30.40.10">
    <property type="entry name" value="Zinc/RING finger domain, C3HC4 (zinc finger)"/>
    <property type="match status" value="1"/>
</dbReference>
<keyword evidence="2" id="KW-0677">Repeat</keyword>
<feature type="domain" description="DC1" evidence="5">
    <location>
        <begin position="14"/>
        <end position="60"/>
    </location>
</feature>
<dbReference type="PANTHER" id="PTHR46288">
    <property type="entry name" value="PHORBOL-ESTER/DAG-TYPE DOMAIN-CONTAINING PROTEIN"/>
    <property type="match status" value="1"/>
</dbReference>
<dbReference type="SUPFAM" id="SSF57903">
    <property type="entry name" value="FYVE/PHD zinc finger"/>
    <property type="match status" value="1"/>
</dbReference>
<name>A0AAV1D5R6_OLDCO</name>
<dbReference type="InterPro" id="IPR011011">
    <property type="entry name" value="Znf_FYVE_PHD"/>
</dbReference>
<dbReference type="Gene3D" id="3.30.60.90">
    <property type="match status" value="1"/>
</dbReference>
<evidence type="ECO:0000259" key="5">
    <source>
        <dbReference type="Pfam" id="PF03107"/>
    </source>
</evidence>
<dbReference type="InterPro" id="IPR046349">
    <property type="entry name" value="C1-like_sf"/>
</dbReference>
<feature type="domain" description="DC1" evidence="5">
    <location>
        <begin position="70"/>
        <end position="117"/>
    </location>
</feature>
<dbReference type="EMBL" id="OX459121">
    <property type="protein sequence ID" value="CAI9103226.1"/>
    <property type="molecule type" value="Genomic_DNA"/>
</dbReference>
<dbReference type="InterPro" id="IPR043145">
    <property type="entry name" value="Znf_ZZ_sf"/>
</dbReference>
<sequence length="191" mass="21558">MEFPEIKPTKLSHFSHRHPLELLEVEEKDALLCSGCELQLQGAAYNCTKPSCDFILHDSCTDLPRQLKHNSHPKHRLILQFHPPYRGEFTCNACGDVGHGFSYHCSTCNFDLHVECASLPEVENREDHEHPFVLLYSSSFPATKDDGKGKKAAEMQSLFNCYVCDGPVENGRWMYRCSGCPRGAHLDCVSS</sequence>
<proteinExistence type="predicted"/>
<evidence type="ECO:0000256" key="2">
    <source>
        <dbReference type="ARBA" id="ARBA00022737"/>
    </source>
</evidence>
<keyword evidence="1" id="KW-0479">Metal-binding</keyword>
<organism evidence="6 7">
    <name type="scientific">Oldenlandia corymbosa var. corymbosa</name>
    <dbReference type="NCBI Taxonomy" id="529605"/>
    <lineage>
        <taxon>Eukaryota</taxon>
        <taxon>Viridiplantae</taxon>
        <taxon>Streptophyta</taxon>
        <taxon>Embryophyta</taxon>
        <taxon>Tracheophyta</taxon>
        <taxon>Spermatophyta</taxon>
        <taxon>Magnoliopsida</taxon>
        <taxon>eudicotyledons</taxon>
        <taxon>Gunneridae</taxon>
        <taxon>Pentapetalae</taxon>
        <taxon>asterids</taxon>
        <taxon>lamiids</taxon>
        <taxon>Gentianales</taxon>
        <taxon>Rubiaceae</taxon>
        <taxon>Rubioideae</taxon>
        <taxon>Spermacoceae</taxon>
        <taxon>Hedyotis-Oldenlandia complex</taxon>
        <taxon>Oldenlandia</taxon>
    </lineage>
</organism>
<dbReference type="PANTHER" id="PTHR46288:SF27">
    <property type="entry name" value="CYSTEINE_HISTIDINE-RICH C1 DOMAIN FAMILY PROTEIN"/>
    <property type="match status" value="1"/>
</dbReference>
<dbReference type="GO" id="GO:0008270">
    <property type="term" value="F:zinc ion binding"/>
    <property type="evidence" value="ECO:0007669"/>
    <property type="project" value="UniProtKB-KW"/>
</dbReference>